<gene>
    <name evidence="2" type="ORF">MAUB_47760</name>
</gene>
<name>A0ABM7IJF2_9MYCO</name>
<protein>
    <submittedName>
        <fullName evidence="2">Uncharacterized protein</fullName>
    </submittedName>
</protein>
<keyword evidence="3" id="KW-1185">Reference proteome</keyword>
<proteinExistence type="predicted"/>
<evidence type="ECO:0000256" key="1">
    <source>
        <dbReference type="SAM" id="MobiDB-lite"/>
    </source>
</evidence>
<organism evidence="2 3">
    <name type="scientific">Mycolicibacterium aubagnense</name>
    <dbReference type="NCBI Taxonomy" id="319707"/>
    <lineage>
        <taxon>Bacteria</taxon>
        <taxon>Bacillati</taxon>
        <taxon>Actinomycetota</taxon>
        <taxon>Actinomycetes</taxon>
        <taxon>Mycobacteriales</taxon>
        <taxon>Mycobacteriaceae</taxon>
        <taxon>Mycolicibacterium</taxon>
    </lineage>
</organism>
<feature type="compositionally biased region" description="Acidic residues" evidence="1">
    <location>
        <begin position="99"/>
        <end position="117"/>
    </location>
</feature>
<dbReference type="EMBL" id="AP022577">
    <property type="protein sequence ID" value="BBX86903.1"/>
    <property type="molecule type" value="Genomic_DNA"/>
</dbReference>
<accession>A0ABM7IJF2</accession>
<sequence>MATGPTTRDSCVAIRPIVVFISVPQTAADTFRCKTFGVTHNIHIRTVDSSIRYPQALSYGEKDQILWVQIGDDADHSDTIYFSPSYWQQYSVDPHSEDPLDLDFDEDEDDEDEDDDE</sequence>
<evidence type="ECO:0000313" key="2">
    <source>
        <dbReference type="EMBL" id="BBX86903.1"/>
    </source>
</evidence>
<reference evidence="2 3" key="1">
    <citation type="journal article" date="2019" name="Emerg. Microbes Infect.">
        <title>Comprehensive subspecies identification of 175 nontuberculous mycobacteria species based on 7547 genomic profiles.</title>
        <authorList>
            <person name="Matsumoto Y."/>
            <person name="Kinjo T."/>
            <person name="Motooka D."/>
            <person name="Nabeya D."/>
            <person name="Jung N."/>
            <person name="Uechi K."/>
            <person name="Horii T."/>
            <person name="Iida T."/>
            <person name="Fujita J."/>
            <person name="Nakamura S."/>
        </authorList>
    </citation>
    <scope>NUCLEOTIDE SEQUENCE [LARGE SCALE GENOMIC DNA]</scope>
    <source>
        <strain evidence="2 3">JCM 15296</strain>
    </source>
</reference>
<evidence type="ECO:0000313" key="3">
    <source>
        <dbReference type="Proteomes" id="UP000465609"/>
    </source>
</evidence>
<feature type="region of interest" description="Disordered" evidence="1">
    <location>
        <begin position="94"/>
        <end position="117"/>
    </location>
</feature>
<dbReference type="Proteomes" id="UP000465609">
    <property type="component" value="Chromosome"/>
</dbReference>